<protein>
    <submittedName>
        <fullName evidence="2">Uncharacterized protein</fullName>
    </submittedName>
</protein>
<reference evidence="2" key="2">
    <citation type="submission" date="2020-11" db="EMBL/GenBank/DDBJ databases">
        <authorList>
            <person name="McCartney M.A."/>
            <person name="Auch B."/>
            <person name="Kono T."/>
            <person name="Mallez S."/>
            <person name="Becker A."/>
            <person name="Gohl D.M."/>
            <person name="Silverstein K.A.T."/>
            <person name="Koren S."/>
            <person name="Bechman K.B."/>
            <person name="Herman A."/>
            <person name="Abrahante J.E."/>
            <person name="Garbe J."/>
        </authorList>
    </citation>
    <scope>NUCLEOTIDE SEQUENCE</scope>
    <source>
        <strain evidence="2">Duluth1</strain>
        <tissue evidence="2">Whole animal</tissue>
    </source>
</reference>
<gene>
    <name evidence="2" type="ORF">DPMN_124050</name>
</gene>
<sequence>MDNRTNECVRNMSKALFPHRNHSKRPENNEHWLARRQAQLSEQDCEPGHIKRRSMLRPSEGKLNKQCERVDVSHHG</sequence>
<comment type="caution">
    <text evidence="2">The sequence shown here is derived from an EMBL/GenBank/DDBJ whole genome shotgun (WGS) entry which is preliminary data.</text>
</comment>
<evidence type="ECO:0000313" key="3">
    <source>
        <dbReference type="Proteomes" id="UP000828390"/>
    </source>
</evidence>
<feature type="region of interest" description="Disordered" evidence="1">
    <location>
        <begin position="53"/>
        <end position="76"/>
    </location>
</feature>
<dbReference type="AlphaFoldDB" id="A0A9D4JS55"/>
<dbReference type="Proteomes" id="UP000828390">
    <property type="component" value="Unassembled WGS sequence"/>
</dbReference>
<dbReference type="EMBL" id="JAIWYP010000005">
    <property type="protein sequence ID" value="KAH3822276.1"/>
    <property type="molecule type" value="Genomic_DNA"/>
</dbReference>
<keyword evidence="3" id="KW-1185">Reference proteome</keyword>
<name>A0A9D4JS55_DREPO</name>
<feature type="compositionally biased region" description="Basic and acidic residues" evidence="1">
    <location>
        <begin position="59"/>
        <end position="76"/>
    </location>
</feature>
<evidence type="ECO:0000313" key="2">
    <source>
        <dbReference type="EMBL" id="KAH3822276.1"/>
    </source>
</evidence>
<evidence type="ECO:0000256" key="1">
    <source>
        <dbReference type="SAM" id="MobiDB-lite"/>
    </source>
</evidence>
<organism evidence="2 3">
    <name type="scientific">Dreissena polymorpha</name>
    <name type="common">Zebra mussel</name>
    <name type="synonym">Mytilus polymorpha</name>
    <dbReference type="NCBI Taxonomy" id="45954"/>
    <lineage>
        <taxon>Eukaryota</taxon>
        <taxon>Metazoa</taxon>
        <taxon>Spiralia</taxon>
        <taxon>Lophotrochozoa</taxon>
        <taxon>Mollusca</taxon>
        <taxon>Bivalvia</taxon>
        <taxon>Autobranchia</taxon>
        <taxon>Heteroconchia</taxon>
        <taxon>Euheterodonta</taxon>
        <taxon>Imparidentia</taxon>
        <taxon>Neoheterodontei</taxon>
        <taxon>Myida</taxon>
        <taxon>Dreissenoidea</taxon>
        <taxon>Dreissenidae</taxon>
        <taxon>Dreissena</taxon>
    </lineage>
</organism>
<reference evidence="2" key="1">
    <citation type="journal article" date="2019" name="bioRxiv">
        <title>The Genome of the Zebra Mussel, Dreissena polymorpha: A Resource for Invasive Species Research.</title>
        <authorList>
            <person name="McCartney M.A."/>
            <person name="Auch B."/>
            <person name="Kono T."/>
            <person name="Mallez S."/>
            <person name="Zhang Y."/>
            <person name="Obille A."/>
            <person name="Becker A."/>
            <person name="Abrahante J.E."/>
            <person name="Garbe J."/>
            <person name="Badalamenti J.P."/>
            <person name="Herman A."/>
            <person name="Mangelson H."/>
            <person name="Liachko I."/>
            <person name="Sullivan S."/>
            <person name="Sone E.D."/>
            <person name="Koren S."/>
            <person name="Silverstein K.A.T."/>
            <person name="Beckman K.B."/>
            <person name="Gohl D.M."/>
        </authorList>
    </citation>
    <scope>NUCLEOTIDE SEQUENCE</scope>
    <source>
        <strain evidence="2">Duluth1</strain>
        <tissue evidence="2">Whole animal</tissue>
    </source>
</reference>
<accession>A0A9D4JS55</accession>
<proteinExistence type="predicted"/>